<evidence type="ECO:0000256" key="1">
    <source>
        <dbReference type="ARBA" id="ARBA00022723"/>
    </source>
</evidence>
<protein>
    <submittedName>
        <fullName evidence="5">Fe-S oxidoreductase</fullName>
    </submittedName>
</protein>
<name>A0A395V738_9FIRM</name>
<dbReference type="CDD" id="cd19096">
    <property type="entry name" value="AKR_Fe-S_oxidoreductase"/>
    <property type="match status" value="1"/>
</dbReference>
<dbReference type="PROSITE" id="PS51379">
    <property type="entry name" value="4FE4S_FER_2"/>
    <property type="match status" value="1"/>
</dbReference>
<reference evidence="5 6" key="1">
    <citation type="submission" date="2018-08" db="EMBL/GenBank/DDBJ databases">
        <title>A genome reference for cultivated species of the human gut microbiota.</title>
        <authorList>
            <person name="Zou Y."/>
            <person name="Xue W."/>
            <person name="Luo G."/>
        </authorList>
    </citation>
    <scope>NUCLEOTIDE SEQUENCE [LARGE SCALE GENOMIC DNA]</scope>
    <source>
        <strain evidence="5 6">AF22-12AC</strain>
    </source>
</reference>
<feature type="domain" description="4Fe-4S ferredoxin-type" evidence="4">
    <location>
        <begin position="335"/>
        <end position="366"/>
    </location>
</feature>
<keyword evidence="2" id="KW-0408">Iron</keyword>
<dbReference type="InterPro" id="IPR053135">
    <property type="entry name" value="AKR2_Oxidoreductase"/>
</dbReference>
<dbReference type="Gene3D" id="3.20.20.100">
    <property type="entry name" value="NADP-dependent oxidoreductase domain"/>
    <property type="match status" value="1"/>
</dbReference>
<proteinExistence type="predicted"/>
<keyword evidence="3" id="KW-0411">Iron-sulfur</keyword>
<evidence type="ECO:0000313" key="5">
    <source>
        <dbReference type="EMBL" id="RGS40759.1"/>
    </source>
</evidence>
<dbReference type="InterPro" id="IPR036812">
    <property type="entry name" value="NAD(P)_OxRdtase_dom_sf"/>
</dbReference>
<dbReference type="PANTHER" id="PTHR43312:SF2">
    <property type="entry name" value="OXIDOREDUCTASE"/>
    <property type="match status" value="1"/>
</dbReference>
<keyword evidence="1" id="KW-0479">Metal-binding</keyword>
<dbReference type="RefSeq" id="WP_118097254.1">
    <property type="nucleotide sequence ID" value="NZ_QRVL01000005.1"/>
</dbReference>
<gene>
    <name evidence="5" type="ORF">DWX93_08225</name>
</gene>
<evidence type="ECO:0000256" key="2">
    <source>
        <dbReference type="ARBA" id="ARBA00023004"/>
    </source>
</evidence>
<dbReference type="SUPFAM" id="SSF51430">
    <property type="entry name" value="NAD(P)-linked oxidoreductase"/>
    <property type="match status" value="1"/>
</dbReference>
<sequence>MEDLKQIMPKKLGFGCMRLPVANGNSEEIDDVVFSRMIDRYMEQGFVYFDTAYPYHNQKSEEAVRRCLVERYDRERFLLADKMPVWLVQNTEDYSEIFERQLARCGVTYFDFYLLHAMNKTRVEETEKTGGFAFVQRMKTEGRIRHIGFSFHDTAEALEEILKNHPEMEFVQLQINYYDWESENVQSRKCYEVAKKYGVPVIVMEPVKGGTLANMTGRPAEILRELSPEASFASYAIRYAASLENVMLVLSGMSDEQQLIDNTAYMREFTPLDERERAAIARVVEELAAMPTIACTKCRYCVEGCPKKIPIPDVFEDYNMTVQFGINETNHGSYRRHTADGGSADVCIRCGKCEGQCPQHLPIRDLLVKVAETFAE</sequence>
<evidence type="ECO:0000256" key="3">
    <source>
        <dbReference type="ARBA" id="ARBA00023014"/>
    </source>
</evidence>
<dbReference type="Proteomes" id="UP000266172">
    <property type="component" value="Unassembled WGS sequence"/>
</dbReference>
<dbReference type="AlphaFoldDB" id="A0A395V738"/>
<dbReference type="GO" id="GO:0046872">
    <property type="term" value="F:metal ion binding"/>
    <property type="evidence" value="ECO:0007669"/>
    <property type="project" value="UniProtKB-KW"/>
</dbReference>
<accession>A0A395V738</accession>
<dbReference type="PANTHER" id="PTHR43312">
    <property type="entry name" value="D-THREO-ALDOSE 1-DEHYDROGENASE"/>
    <property type="match status" value="1"/>
</dbReference>
<dbReference type="Pfam" id="PF00248">
    <property type="entry name" value="Aldo_ket_red"/>
    <property type="match status" value="1"/>
</dbReference>
<dbReference type="InterPro" id="IPR023210">
    <property type="entry name" value="NADP_OxRdtase_dom"/>
</dbReference>
<dbReference type="PROSITE" id="PS00198">
    <property type="entry name" value="4FE4S_FER_1"/>
    <property type="match status" value="2"/>
</dbReference>
<dbReference type="EMBL" id="QRVL01000005">
    <property type="protein sequence ID" value="RGS40759.1"/>
    <property type="molecule type" value="Genomic_DNA"/>
</dbReference>
<comment type="caution">
    <text evidence="5">The sequence shown here is derived from an EMBL/GenBank/DDBJ whole genome shotgun (WGS) entry which is preliminary data.</text>
</comment>
<dbReference type="Gene3D" id="3.30.70.20">
    <property type="match status" value="1"/>
</dbReference>
<evidence type="ECO:0000313" key="6">
    <source>
        <dbReference type="Proteomes" id="UP000266172"/>
    </source>
</evidence>
<evidence type="ECO:0000259" key="4">
    <source>
        <dbReference type="PROSITE" id="PS51379"/>
    </source>
</evidence>
<dbReference type="SUPFAM" id="SSF54862">
    <property type="entry name" value="4Fe-4S ferredoxins"/>
    <property type="match status" value="1"/>
</dbReference>
<organism evidence="5 6">
    <name type="scientific">Roseburia hominis</name>
    <dbReference type="NCBI Taxonomy" id="301301"/>
    <lineage>
        <taxon>Bacteria</taxon>
        <taxon>Bacillati</taxon>
        <taxon>Bacillota</taxon>
        <taxon>Clostridia</taxon>
        <taxon>Lachnospirales</taxon>
        <taxon>Lachnospiraceae</taxon>
        <taxon>Roseburia</taxon>
    </lineage>
</organism>
<dbReference type="InterPro" id="IPR017896">
    <property type="entry name" value="4Fe4S_Fe-S-bd"/>
</dbReference>
<dbReference type="InterPro" id="IPR017900">
    <property type="entry name" value="4Fe4S_Fe_S_CS"/>
</dbReference>
<dbReference type="Pfam" id="PF13187">
    <property type="entry name" value="Fer4_9"/>
    <property type="match status" value="1"/>
</dbReference>
<dbReference type="GO" id="GO:0051536">
    <property type="term" value="F:iron-sulfur cluster binding"/>
    <property type="evidence" value="ECO:0007669"/>
    <property type="project" value="UniProtKB-KW"/>
</dbReference>